<reference evidence="1" key="1">
    <citation type="journal article" date="2023" name="J Glob Antimicrob Resist">
        <title>Emergence of NDM-1 and KPC-3 carbapenemases in Kluyvera cryocrescens: Investigating genetic heterogeneity and acquisition routes of blaNDM-1 in Enterobacterales species in Portugal.</title>
        <authorList>
            <person name="Loiodice M."/>
            <person name="Ribeiro M."/>
            <person name="Peixe L."/>
            <person name="Novais A."/>
        </authorList>
    </citation>
    <scope>NUCLEOTIDE SEQUENCE</scope>
    <source>
        <strain evidence="1">K629</strain>
    </source>
</reference>
<protein>
    <recommendedName>
        <fullName evidence="3">DUF2913 family protein</fullName>
    </recommendedName>
</protein>
<dbReference type="EMBL" id="JAUEQX010000023">
    <property type="protein sequence ID" value="MDW3779651.1"/>
    <property type="molecule type" value="Genomic_DNA"/>
</dbReference>
<evidence type="ECO:0000313" key="1">
    <source>
        <dbReference type="EMBL" id="MDW3779651.1"/>
    </source>
</evidence>
<accession>A0AAW9CBP1</accession>
<gene>
    <name evidence="1" type="ORF">QWU01_22890</name>
</gene>
<proteinExistence type="predicted"/>
<name>A0AAW9CBP1_KLUCR</name>
<evidence type="ECO:0000313" key="2">
    <source>
        <dbReference type="Proteomes" id="UP001276300"/>
    </source>
</evidence>
<comment type="caution">
    <text evidence="1">The sequence shown here is derived from an EMBL/GenBank/DDBJ whole genome shotgun (WGS) entry which is preliminary data.</text>
</comment>
<dbReference type="RefSeq" id="WP_318243142.1">
    <property type="nucleotide sequence ID" value="NZ_JAMWJA010000011.1"/>
</dbReference>
<dbReference type="Proteomes" id="UP001276300">
    <property type="component" value="Unassembled WGS sequence"/>
</dbReference>
<organism evidence="1 2">
    <name type="scientific">Kluyvera cryocrescens</name>
    <name type="common">Kluyvera citrophila</name>
    <dbReference type="NCBI Taxonomy" id="580"/>
    <lineage>
        <taxon>Bacteria</taxon>
        <taxon>Pseudomonadati</taxon>
        <taxon>Pseudomonadota</taxon>
        <taxon>Gammaproteobacteria</taxon>
        <taxon>Enterobacterales</taxon>
        <taxon>Enterobacteriaceae</taxon>
        <taxon>Kluyvera</taxon>
    </lineage>
</organism>
<evidence type="ECO:0008006" key="3">
    <source>
        <dbReference type="Google" id="ProtNLM"/>
    </source>
</evidence>
<dbReference type="AlphaFoldDB" id="A0AAW9CBP1"/>
<sequence>MQPNQEEIAHFLWCLLVAVRTAEENHEIKSETGKRKFIAQWLRGARRHDAFRGMTSEFQTVRQLLERDLSSPIEGILNTLWMNAVSSTSCDLFRFRAVLNSLNSHGWRHSLCPWPEHVTSELLDRQKSRSNHILQLTRMEEAFSPVGAMTSPVTFHLIIKNNGNKHGLHQVEETFHNDKFSVVQNRRELTLNKATIRTVYIGHQGLPESVWGTQDCVYPGAVWKSQLH</sequence>